<reference evidence="2" key="1">
    <citation type="journal article" date="2020" name="Plant J.">
        <title>Transposons played a major role in the diversification between the closely related almond and peach genomes: results from the almond genome sequence.</title>
        <authorList>
            <person name="Alioto T."/>
            <person name="Alexiou K.G."/>
            <person name="Bardil A."/>
            <person name="Barteri F."/>
            <person name="Castanera R."/>
            <person name="Cruz F."/>
            <person name="Dhingra A."/>
            <person name="Duval H."/>
            <person name="Fernandez I Marti A."/>
            <person name="Frias L."/>
            <person name="Galan B."/>
            <person name="Garcia J.L."/>
            <person name="Howad W."/>
            <person name="Gomez-Garrido J."/>
            <person name="Gut M."/>
            <person name="Julca I."/>
            <person name="Morata J."/>
            <person name="Puigdomenech P."/>
            <person name="Ribeca P."/>
            <person name="Rubio Cabetas M.J."/>
            <person name="Vlasova A."/>
            <person name="Wirthensohn M."/>
            <person name="Garcia-Mas J."/>
            <person name="Gabaldon T."/>
            <person name="Casacuberta J.M."/>
            <person name="Arus P."/>
        </authorList>
    </citation>
    <scope>NUCLEOTIDE SEQUENCE [LARGE SCALE GENOMIC DNA]</scope>
    <source>
        <strain evidence="2">cv. Texas</strain>
    </source>
</reference>
<dbReference type="AlphaFoldDB" id="A0A5E4FBY6"/>
<accession>A0A5E4FBY6</accession>
<dbReference type="EMBL" id="CABIKO010000069">
    <property type="protein sequence ID" value="VVA23228.1"/>
    <property type="molecule type" value="Genomic_DNA"/>
</dbReference>
<gene>
    <name evidence="1" type="ORF">ALMOND_2B001078</name>
</gene>
<dbReference type="Proteomes" id="UP000327085">
    <property type="component" value="Chromosome 6"/>
</dbReference>
<name>A0A5E4FBY6_PRUDU</name>
<evidence type="ECO:0000313" key="2">
    <source>
        <dbReference type="Proteomes" id="UP000327085"/>
    </source>
</evidence>
<dbReference type="Gramene" id="VVA23228">
    <property type="protein sequence ID" value="VVA23228"/>
    <property type="gene ID" value="Prudul26B001078"/>
</dbReference>
<organism evidence="1 2">
    <name type="scientific">Prunus dulcis</name>
    <name type="common">Almond</name>
    <name type="synonym">Amygdalus dulcis</name>
    <dbReference type="NCBI Taxonomy" id="3755"/>
    <lineage>
        <taxon>Eukaryota</taxon>
        <taxon>Viridiplantae</taxon>
        <taxon>Streptophyta</taxon>
        <taxon>Embryophyta</taxon>
        <taxon>Tracheophyta</taxon>
        <taxon>Spermatophyta</taxon>
        <taxon>Magnoliopsida</taxon>
        <taxon>eudicotyledons</taxon>
        <taxon>Gunneridae</taxon>
        <taxon>Pentapetalae</taxon>
        <taxon>rosids</taxon>
        <taxon>fabids</taxon>
        <taxon>Rosales</taxon>
        <taxon>Rosaceae</taxon>
        <taxon>Amygdaloideae</taxon>
        <taxon>Amygdaleae</taxon>
        <taxon>Prunus</taxon>
    </lineage>
</organism>
<proteinExistence type="predicted"/>
<sequence length="53" mass="6135">MEQWHLCEKAQTQAPNSFKEALDGALAIVTSADIYCVWRLKNYQTDHTYQTES</sequence>
<protein>
    <submittedName>
        <fullName evidence="1">Uncharacterized protein</fullName>
    </submittedName>
</protein>
<dbReference type="InParanoid" id="A0A5E4FBY6"/>
<evidence type="ECO:0000313" key="1">
    <source>
        <dbReference type="EMBL" id="VVA23228.1"/>
    </source>
</evidence>